<dbReference type="PANTHER" id="PTHR33710:SF71">
    <property type="entry name" value="ENDONUCLEASE_EXONUCLEASE_PHOSPHATASE DOMAIN-CONTAINING PROTEIN"/>
    <property type="match status" value="1"/>
</dbReference>
<dbReference type="EMBL" id="JABTTQ020002168">
    <property type="protein sequence ID" value="KAK6125628.1"/>
    <property type="molecule type" value="Genomic_DNA"/>
</dbReference>
<proteinExistence type="predicted"/>
<dbReference type="InterPro" id="IPR036691">
    <property type="entry name" value="Endo/exonu/phosph_ase_sf"/>
</dbReference>
<dbReference type="PANTHER" id="PTHR33710">
    <property type="entry name" value="BNAC02G09200D PROTEIN"/>
    <property type="match status" value="1"/>
</dbReference>
<comment type="caution">
    <text evidence="1">The sequence shown here is derived from an EMBL/GenBank/DDBJ whole genome shotgun (WGS) entry which is preliminary data.</text>
</comment>
<name>A0ABR0UTP1_REHGL</name>
<dbReference type="Proteomes" id="UP001318860">
    <property type="component" value="Unassembled WGS sequence"/>
</dbReference>
<evidence type="ECO:0000313" key="1">
    <source>
        <dbReference type="EMBL" id="KAK6125628.1"/>
    </source>
</evidence>
<organism evidence="1 2">
    <name type="scientific">Rehmannia glutinosa</name>
    <name type="common">Chinese foxglove</name>
    <dbReference type="NCBI Taxonomy" id="99300"/>
    <lineage>
        <taxon>Eukaryota</taxon>
        <taxon>Viridiplantae</taxon>
        <taxon>Streptophyta</taxon>
        <taxon>Embryophyta</taxon>
        <taxon>Tracheophyta</taxon>
        <taxon>Spermatophyta</taxon>
        <taxon>Magnoliopsida</taxon>
        <taxon>eudicotyledons</taxon>
        <taxon>Gunneridae</taxon>
        <taxon>Pentapetalae</taxon>
        <taxon>asterids</taxon>
        <taxon>lamiids</taxon>
        <taxon>Lamiales</taxon>
        <taxon>Orobanchaceae</taxon>
        <taxon>Rehmannieae</taxon>
        <taxon>Rehmannia</taxon>
    </lineage>
</organism>
<dbReference type="SUPFAM" id="SSF56219">
    <property type="entry name" value="DNase I-like"/>
    <property type="match status" value="1"/>
</dbReference>
<evidence type="ECO:0000313" key="2">
    <source>
        <dbReference type="Proteomes" id="UP001318860"/>
    </source>
</evidence>
<accession>A0ABR0UTP1</accession>
<dbReference type="Gene3D" id="3.60.10.10">
    <property type="entry name" value="Endonuclease/exonuclease/phosphatase"/>
    <property type="match status" value="1"/>
</dbReference>
<reference evidence="1 2" key="1">
    <citation type="journal article" date="2021" name="Comput. Struct. Biotechnol. J.">
        <title>De novo genome assembly of the potent medicinal plant Rehmannia glutinosa using nanopore technology.</title>
        <authorList>
            <person name="Ma L."/>
            <person name="Dong C."/>
            <person name="Song C."/>
            <person name="Wang X."/>
            <person name="Zheng X."/>
            <person name="Niu Y."/>
            <person name="Chen S."/>
            <person name="Feng W."/>
        </authorList>
    </citation>
    <scope>NUCLEOTIDE SEQUENCE [LARGE SCALE GENOMIC DNA]</scope>
    <source>
        <strain evidence="1">DH-2019</strain>
    </source>
</reference>
<gene>
    <name evidence="1" type="ORF">DH2020_040626</name>
</gene>
<protein>
    <submittedName>
        <fullName evidence="1">Uncharacterized protein</fullName>
    </submittedName>
</protein>
<keyword evidence="2" id="KW-1185">Reference proteome</keyword>
<sequence length="346" mass="40110">MGLFDLISWAAHEYSLVGWGDFNCFLSDEERHGSQTNRNLDMEEFNEAVADSGLIDLGCHGDSLHTWVRSGLQERLDRIFVNASWGDKFPKSQVNHLSRVHSDHAPLSMQAFLHLVKPPMAFRYQKMWARNPSFLDIVRQTWEGLTGERGMINLQYKLLKVKQKIRWWNKNIFGNIFDKLKEAKDKVMMAEKLYDSSPNIPNRLALKQAIDELTLATRTKEDFWHQNFHCKWIVVGERNTKYFHSLVKQKRIHSRINSIMDNFLLLSEDAEIQKSGSQFFENHLSNEDGATRGLVNQVGLRGVLRDHNGNILREFFDHAFGCSDSFTAECLARQKGILLLKQHGIY</sequence>